<dbReference type="EMBL" id="WHLY01000002">
    <property type="protein sequence ID" value="MPR35545.1"/>
    <property type="molecule type" value="Genomic_DNA"/>
</dbReference>
<dbReference type="Proteomes" id="UP000479293">
    <property type="component" value="Unassembled WGS sequence"/>
</dbReference>
<evidence type="ECO:0000313" key="2">
    <source>
        <dbReference type="Proteomes" id="UP000479293"/>
    </source>
</evidence>
<comment type="caution">
    <text evidence="1">The sequence shown here is derived from an EMBL/GenBank/DDBJ whole genome shotgun (WGS) entry which is preliminary data.</text>
</comment>
<reference evidence="1 2" key="1">
    <citation type="submission" date="2019-10" db="EMBL/GenBank/DDBJ databases">
        <title>Draft Genome Sequence of Cytophagaceae sp. SJW1-29.</title>
        <authorList>
            <person name="Choi A."/>
        </authorList>
    </citation>
    <scope>NUCLEOTIDE SEQUENCE [LARGE SCALE GENOMIC DNA]</scope>
    <source>
        <strain evidence="1 2">SJW1-29</strain>
    </source>
</reference>
<evidence type="ECO:0000313" key="1">
    <source>
        <dbReference type="EMBL" id="MPR35545.1"/>
    </source>
</evidence>
<keyword evidence="2" id="KW-1185">Reference proteome</keyword>
<organism evidence="1 2">
    <name type="scientific">Salmonirosea aquatica</name>
    <dbReference type="NCBI Taxonomy" id="2654236"/>
    <lineage>
        <taxon>Bacteria</taxon>
        <taxon>Pseudomonadati</taxon>
        <taxon>Bacteroidota</taxon>
        <taxon>Cytophagia</taxon>
        <taxon>Cytophagales</taxon>
        <taxon>Spirosomataceae</taxon>
        <taxon>Salmonirosea</taxon>
    </lineage>
</organism>
<name>A0A7C9F4X5_9BACT</name>
<proteinExistence type="predicted"/>
<accession>A0A7C9F4X5</accession>
<sequence>MEPITTTAMISAVVTYLAKKLKDNESVQDFFSDFTEATVNWIKPIFITEDKKPKEIIEDLKADPADELNTGAVENALAKALKRNPEAEADLKAMYDSLQAKASRGESIRIMHSKNVNTGNVNTGGGDFRQGDN</sequence>
<gene>
    <name evidence="1" type="ORF">GBK04_19870</name>
</gene>
<protein>
    <submittedName>
        <fullName evidence="1">Uncharacterized protein</fullName>
    </submittedName>
</protein>
<dbReference type="AlphaFoldDB" id="A0A7C9F4X5"/>
<dbReference type="RefSeq" id="WP_152762697.1">
    <property type="nucleotide sequence ID" value="NZ_WHLY01000002.1"/>
</dbReference>